<dbReference type="Proteomes" id="UP001152533">
    <property type="component" value="Unassembled WGS sequence"/>
</dbReference>
<protein>
    <submittedName>
        <fullName evidence="1">Uncharacterized protein</fullName>
    </submittedName>
</protein>
<name>A0A9W4S3D3_9PEZI</name>
<reference evidence="1" key="1">
    <citation type="submission" date="2022-08" db="EMBL/GenBank/DDBJ databases">
        <authorList>
            <person name="Giroux E."/>
            <person name="Giroux E."/>
        </authorList>
    </citation>
    <scope>NUCLEOTIDE SEQUENCE</scope>
    <source>
        <strain evidence="1">H1091258</strain>
    </source>
</reference>
<organism evidence="1 2">
    <name type="scientific">Colletotrichum noveboracense</name>
    <dbReference type="NCBI Taxonomy" id="2664923"/>
    <lineage>
        <taxon>Eukaryota</taxon>
        <taxon>Fungi</taxon>
        <taxon>Dikarya</taxon>
        <taxon>Ascomycota</taxon>
        <taxon>Pezizomycotina</taxon>
        <taxon>Sordariomycetes</taxon>
        <taxon>Hypocreomycetidae</taxon>
        <taxon>Glomerellales</taxon>
        <taxon>Glomerellaceae</taxon>
        <taxon>Colletotrichum</taxon>
        <taxon>Colletotrichum gloeosporioides species complex</taxon>
    </lineage>
</organism>
<sequence length="158" mass="17380">MDHRNYTIAWVLPSSKYYTTAEAFFNEVYNHFSTPLQITYSIRRVGQHNVVAISKMNNAIFLVSVNAIASIIGPIRVGDVVRIPEYVVIAIKSVWTWKGAIGSSSEAFNNAIIINHIISKHNILCFKTTAISIDSHLLVVITSVSHYTGGSKSPTSAA</sequence>
<evidence type="ECO:0000313" key="2">
    <source>
        <dbReference type="Proteomes" id="UP001152533"/>
    </source>
</evidence>
<keyword evidence="2" id="KW-1185">Reference proteome</keyword>
<accession>A0A9W4S3D3</accession>
<dbReference type="EMBL" id="CAMGZC010001367">
    <property type="protein sequence ID" value="CAI0652539.1"/>
    <property type="molecule type" value="Genomic_DNA"/>
</dbReference>
<evidence type="ECO:0000313" key="1">
    <source>
        <dbReference type="EMBL" id="CAI0652539.1"/>
    </source>
</evidence>
<comment type="caution">
    <text evidence="1">The sequence shown here is derived from an EMBL/GenBank/DDBJ whole genome shotgun (WGS) entry which is preliminary data.</text>
</comment>
<gene>
    <name evidence="1" type="ORF">CGXH109_LOCUS117888</name>
</gene>
<dbReference type="AlphaFoldDB" id="A0A9W4S3D3"/>
<proteinExistence type="predicted"/>